<feature type="domain" description="Exoribonuclease phosphorolytic" evidence="10">
    <location>
        <begin position="38"/>
        <end position="179"/>
    </location>
</feature>
<dbReference type="Pfam" id="PF01138">
    <property type="entry name" value="RNase_PH"/>
    <property type="match status" value="1"/>
</dbReference>
<dbReference type="GO" id="GO:0034475">
    <property type="term" value="P:U4 snRNA 3'-end processing"/>
    <property type="evidence" value="ECO:0007669"/>
    <property type="project" value="TreeGrafter"/>
</dbReference>
<dbReference type="GO" id="GO:0071035">
    <property type="term" value="P:nuclear polyadenylation-dependent rRNA catabolic process"/>
    <property type="evidence" value="ECO:0007669"/>
    <property type="project" value="TreeGrafter"/>
</dbReference>
<keyword evidence="6" id="KW-0271">Exosome</keyword>
<evidence type="ECO:0000256" key="9">
    <source>
        <dbReference type="ARBA" id="ARBA00030617"/>
    </source>
</evidence>
<dbReference type="InterPro" id="IPR027408">
    <property type="entry name" value="PNPase/RNase_PH_dom_sf"/>
</dbReference>
<evidence type="ECO:0000256" key="7">
    <source>
        <dbReference type="ARBA" id="ARBA00022884"/>
    </source>
</evidence>
<dbReference type="GO" id="GO:0000176">
    <property type="term" value="C:nuclear exosome (RNase complex)"/>
    <property type="evidence" value="ECO:0007669"/>
    <property type="project" value="TreeGrafter"/>
</dbReference>
<dbReference type="GO" id="GO:0034473">
    <property type="term" value="P:U1 snRNA 3'-end processing"/>
    <property type="evidence" value="ECO:0007669"/>
    <property type="project" value="TreeGrafter"/>
</dbReference>
<dbReference type="SUPFAM" id="SSF54211">
    <property type="entry name" value="Ribosomal protein S5 domain 2-like"/>
    <property type="match status" value="1"/>
</dbReference>
<gene>
    <name evidence="12" type="ORF">PCAR00345_LOCUS39737</name>
</gene>
<evidence type="ECO:0000256" key="1">
    <source>
        <dbReference type="ARBA" id="ARBA00004496"/>
    </source>
</evidence>
<dbReference type="GO" id="GO:0035925">
    <property type="term" value="F:mRNA 3'-UTR AU-rich region binding"/>
    <property type="evidence" value="ECO:0007669"/>
    <property type="project" value="TreeGrafter"/>
</dbReference>
<dbReference type="GO" id="GO:0016075">
    <property type="term" value="P:rRNA catabolic process"/>
    <property type="evidence" value="ECO:0007669"/>
    <property type="project" value="TreeGrafter"/>
</dbReference>
<dbReference type="GO" id="GO:0005730">
    <property type="term" value="C:nucleolus"/>
    <property type="evidence" value="ECO:0007669"/>
    <property type="project" value="UniProtKB-SubCell"/>
</dbReference>
<comment type="subcellular location">
    <subcellularLocation>
        <location evidence="1">Cytoplasm</location>
    </subcellularLocation>
    <subcellularLocation>
        <location evidence="2">Nucleus</location>
        <location evidence="2">Nucleolus</location>
    </subcellularLocation>
</comment>
<dbReference type="InterPro" id="IPR036345">
    <property type="entry name" value="ExoRNase_PH_dom2_sf"/>
</dbReference>
<dbReference type="EMBL" id="HBIZ01064529">
    <property type="protein sequence ID" value="CAE0787029.1"/>
    <property type="molecule type" value="Transcribed_RNA"/>
</dbReference>
<evidence type="ECO:0000256" key="5">
    <source>
        <dbReference type="ARBA" id="ARBA00022552"/>
    </source>
</evidence>
<keyword evidence="7" id="KW-0694">RNA-binding</keyword>
<dbReference type="InterPro" id="IPR020568">
    <property type="entry name" value="Ribosomal_Su5_D2-typ_SF"/>
</dbReference>
<feature type="domain" description="Exoribonuclease phosphorolytic" evidence="11">
    <location>
        <begin position="211"/>
        <end position="272"/>
    </location>
</feature>
<dbReference type="InterPro" id="IPR001247">
    <property type="entry name" value="ExoRNase_PH_dom1"/>
</dbReference>
<keyword evidence="8" id="KW-0539">Nucleus</keyword>
<organism evidence="12">
    <name type="scientific">Chrysotila carterae</name>
    <name type="common">Marine alga</name>
    <name type="synonym">Syracosphaera carterae</name>
    <dbReference type="NCBI Taxonomy" id="13221"/>
    <lineage>
        <taxon>Eukaryota</taxon>
        <taxon>Haptista</taxon>
        <taxon>Haptophyta</taxon>
        <taxon>Prymnesiophyceae</taxon>
        <taxon>Isochrysidales</taxon>
        <taxon>Isochrysidaceae</taxon>
        <taxon>Chrysotila</taxon>
    </lineage>
</organism>
<accession>A0A7S4FC87</accession>
<proteinExistence type="inferred from homology"/>
<dbReference type="Pfam" id="PF03725">
    <property type="entry name" value="RNase_PH_C"/>
    <property type="match status" value="1"/>
</dbReference>
<evidence type="ECO:0000313" key="12">
    <source>
        <dbReference type="EMBL" id="CAE0787029.1"/>
    </source>
</evidence>
<keyword evidence="5" id="KW-0698">rRNA processing</keyword>
<dbReference type="GO" id="GO:0071038">
    <property type="term" value="P:TRAMP-dependent tRNA surveillance pathway"/>
    <property type="evidence" value="ECO:0007669"/>
    <property type="project" value="TreeGrafter"/>
</dbReference>
<evidence type="ECO:0000256" key="8">
    <source>
        <dbReference type="ARBA" id="ARBA00023242"/>
    </source>
</evidence>
<evidence type="ECO:0000256" key="4">
    <source>
        <dbReference type="ARBA" id="ARBA00022490"/>
    </source>
</evidence>
<dbReference type="PANTHER" id="PTHR11097">
    <property type="entry name" value="EXOSOME COMPLEX EXONUCLEASE RIBOSOMAL RNA PROCESSING PROTEIN"/>
    <property type="match status" value="1"/>
</dbReference>
<keyword evidence="4" id="KW-0963">Cytoplasm</keyword>
<dbReference type="Gene3D" id="3.30.230.70">
    <property type="entry name" value="GHMP Kinase, N-terminal domain"/>
    <property type="match status" value="1"/>
</dbReference>
<evidence type="ECO:0000256" key="3">
    <source>
        <dbReference type="ARBA" id="ARBA00006678"/>
    </source>
</evidence>
<evidence type="ECO:0000259" key="11">
    <source>
        <dbReference type="Pfam" id="PF03725"/>
    </source>
</evidence>
<dbReference type="PANTHER" id="PTHR11097:SF9">
    <property type="entry name" value="EXOSOME COMPLEX COMPONENT RRP43"/>
    <property type="match status" value="1"/>
</dbReference>
<dbReference type="GO" id="GO:0000177">
    <property type="term" value="C:cytoplasmic exosome (RNase complex)"/>
    <property type="evidence" value="ECO:0007669"/>
    <property type="project" value="TreeGrafter"/>
</dbReference>
<dbReference type="GO" id="GO:0071028">
    <property type="term" value="P:nuclear mRNA surveillance"/>
    <property type="evidence" value="ECO:0007669"/>
    <property type="project" value="TreeGrafter"/>
</dbReference>
<dbReference type="SUPFAM" id="SSF55666">
    <property type="entry name" value="Ribonuclease PH domain 2-like"/>
    <property type="match status" value="1"/>
</dbReference>
<evidence type="ECO:0000259" key="10">
    <source>
        <dbReference type="Pfam" id="PF01138"/>
    </source>
</evidence>
<name>A0A7S4FC87_CHRCT</name>
<dbReference type="GO" id="GO:0034476">
    <property type="term" value="P:U5 snRNA 3'-end processing"/>
    <property type="evidence" value="ECO:0007669"/>
    <property type="project" value="TreeGrafter"/>
</dbReference>
<dbReference type="InterPro" id="IPR050590">
    <property type="entry name" value="Exosome_comp_Rrp42_subfam"/>
</dbReference>
<evidence type="ECO:0000256" key="6">
    <source>
        <dbReference type="ARBA" id="ARBA00022835"/>
    </source>
</evidence>
<protein>
    <recommendedName>
        <fullName evidence="9">Ribosomal RNA-processing protein 43</fullName>
    </recommendedName>
</protein>
<reference evidence="12" key="1">
    <citation type="submission" date="2021-01" db="EMBL/GenBank/DDBJ databases">
        <authorList>
            <person name="Corre E."/>
            <person name="Pelletier E."/>
            <person name="Niang G."/>
            <person name="Scheremetjew M."/>
            <person name="Finn R."/>
            <person name="Kale V."/>
            <person name="Holt S."/>
            <person name="Cochrane G."/>
            <person name="Meng A."/>
            <person name="Brown T."/>
            <person name="Cohen L."/>
        </authorList>
    </citation>
    <scope>NUCLEOTIDE SEQUENCE</scope>
    <source>
        <strain evidence="12">CCMP645</strain>
    </source>
</reference>
<evidence type="ECO:0000256" key="2">
    <source>
        <dbReference type="ARBA" id="ARBA00004604"/>
    </source>
</evidence>
<dbReference type="AlphaFoldDB" id="A0A7S4FC87"/>
<comment type="similarity">
    <text evidence="3">Belongs to the RNase PH family.</text>
</comment>
<dbReference type="InterPro" id="IPR015847">
    <property type="entry name" value="ExoRNase_PH_dom2"/>
</dbReference>
<sequence>MQTMSDQAAAFRAVHPLAFTQHFLAEGVRPDGRRTLKSRRVHASASNLSSANGSALVRLGHTLVVAAVQAEPVTPAESEPARGRAVVTLEIAATSSVGGAAAIKGSGAAGRLEREQAATLELLQRTVSNNLVDLDSICIESGRAVWLLHCDVCVVEHDGNVLDAAMLAMTCAMQDVRLPSVQLEERDGLAPRLVVQQEEAIALPPPRPLFSLSFGVIGGHLVADPSAEEEVLCTTTFSVLFFEDGAFAGLHKPGGAPLPKPLADSAISAAKEKLPALVGVCLACQRTAAHESLQR</sequence>
<dbReference type="GO" id="GO:0000467">
    <property type="term" value="P:exonucleolytic trimming to generate mature 3'-end of 5.8S rRNA from tricistronic rRNA transcript (SSU-rRNA, 5.8S rRNA, LSU-rRNA)"/>
    <property type="evidence" value="ECO:0007669"/>
    <property type="project" value="TreeGrafter"/>
</dbReference>